<evidence type="ECO:0000313" key="1">
    <source>
        <dbReference type="EMBL" id="KPU42511.1"/>
    </source>
</evidence>
<comment type="caution">
    <text evidence="1">The sequence shown here is derived from an EMBL/GenBank/DDBJ whole genome shotgun (WGS) entry which is preliminary data.</text>
</comment>
<dbReference type="OrthoDB" id="1683800at2"/>
<organism evidence="1 2">
    <name type="scientific">Oxobacter pfennigii</name>
    <dbReference type="NCBI Taxonomy" id="36849"/>
    <lineage>
        <taxon>Bacteria</taxon>
        <taxon>Bacillati</taxon>
        <taxon>Bacillota</taxon>
        <taxon>Clostridia</taxon>
        <taxon>Eubacteriales</taxon>
        <taxon>Clostridiaceae</taxon>
        <taxon>Oxobacter</taxon>
    </lineage>
</organism>
<evidence type="ECO:0000313" key="2">
    <source>
        <dbReference type="Proteomes" id="UP000050326"/>
    </source>
</evidence>
<dbReference type="EMBL" id="LKET01000068">
    <property type="protein sequence ID" value="KPU42511.1"/>
    <property type="molecule type" value="Genomic_DNA"/>
</dbReference>
<name>A0A0P8Y7M3_9CLOT</name>
<keyword evidence="2" id="KW-1185">Reference proteome</keyword>
<dbReference type="STRING" id="36849.OXPF_42960"/>
<reference evidence="1 2" key="1">
    <citation type="submission" date="2015-09" db="EMBL/GenBank/DDBJ databases">
        <title>Genome sequence of Oxobacter pfennigii DSM 3222.</title>
        <authorList>
            <person name="Poehlein A."/>
            <person name="Bengelsdorf F.R."/>
            <person name="Schiel-Bengelsdorf B."/>
            <person name="Duerre P."/>
            <person name="Daniel R."/>
        </authorList>
    </citation>
    <scope>NUCLEOTIDE SEQUENCE [LARGE SCALE GENOMIC DNA]</scope>
    <source>
        <strain evidence="1 2">DSM 3222</strain>
    </source>
</reference>
<dbReference type="AlphaFoldDB" id="A0A0P8Y7M3"/>
<sequence>MNDKIMVNDALTSVKSSMTTYANVIAECSNPSLRSAIQQIRNSCEASQYELYKLAEQKGFYKPAQAADNQDVQEVKSQLGS</sequence>
<dbReference type="RefSeq" id="WP_054877215.1">
    <property type="nucleotide sequence ID" value="NZ_LKET01000068.1"/>
</dbReference>
<accession>A0A0P8Y7M3</accession>
<protein>
    <submittedName>
        <fullName evidence="1">Coat F domain protein</fullName>
    </submittedName>
</protein>
<dbReference type="InterPro" id="IPR012347">
    <property type="entry name" value="Ferritin-like"/>
</dbReference>
<dbReference type="Pfam" id="PF07875">
    <property type="entry name" value="Coat_F"/>
    <property type="match status" value="1"/>
</dbReference>
<dbReference type="Proteomes" id="UP000050326">
    <property type="component" value="Unassembled WGS sequence"/>
</dbReference>
<dbReference type="InterPro" id="IPR012851">
    <property type="entry name" value="Spore_coat_CotF-like"/>
</dbReference>
<gene>
    <name evidence="1" type="ORF">OXPF_42960</name>
</gene>
<proteinExistence type="predicted"/>
<dbReference type="Gene3D" id="1.20.1260.10">
    <property type="match status" value="1"/>
</dbReference>